<dbReference type="AlphaFoldDB" id="A0A932G1X9"/>
<dbReference type="Proteomes" id="UP000769766">
    <property type="component" value="Unassembled WGS sequence"/>
</dbReference>
<dbReference type="EMBL" id="JACPRF010000383">
    <property type="protein sequence ID" value="MBI2877720.1"/>
    <property type="molecule type" value="Genomic_DNA"/>
</dbReference>
<evidence type="ECO:0000313" key="3">
    <source>
        <dbReference type="Proteomes" id="UP000769766"/>
    </source>
</evidence>
<dbReference type="Pfam" id="PF00148">
    <property type="entry name" value="Oxidored_nitro"/>
    <property type="match status" value="1"/>
</dbReference>
<comment type="caution">
    <text evidence="2">The sequence shown here is derived from an EMBL/GenBank/DDBJ whole genome shotgun (WGS) entry which is preliminary data.</text>
</comment>
<organism evidence="2 3">
    <name type="scientific">Tectimicrobiota bacterium</name>
    <dbReference type="NCBI Taxonomy" id="2528274"/>
    <lineage>
        <taxon>Bacteria</taxon>
        <taxon>Pseudomonadati</taxon>
        <taxon>Nitrospinota/Tectimicrobiota group</taxon>
        <taxon>Candidatus Tectimicrobiota</taxon>
    </lineage>
</organism>
<dbReference type="PANTHER" id="PTHR42956:SF1">
    <property type="entry name" value="NITROGENASE IRON-MOLYBDENUM COFACTOR BIOSYNTHESIS PROTEIN NIFE"/>
    <property type="match status" value="1"/>
</dbReference>
<dbReference type="CDD" id="cd00316">
    <property type="entry name" value="Oxidoreductase_nitrogenase"/>
    <property type="match status" value="1"/>
</dbReference>
<dbReference type="SUPFAM" id="SSF53807">
    <property type="entry name" value="Helical backbone' metal receptor"/>
    <property type="match status" value="1"/>
</dbReference>
<dbReference type="InterPro" id="IPR000510">
    <property type="entry name" value="Nase/OxRdtase_comp1"/>
</dbReference>
<accession>A0A932G1X9</accession>
<dbReference type="PANTHER" id="PTHR42956">
    <property type="entry name" value="NITROGENASE IRON-MOLYBDENUM COFACTOR BIOSYNTHESIS PROTEIN NIFE"/>
    <property type="match status" value="1"/>
</dbReference>
<sequence length="462" mass="51844">MEENPKKVVQVEPQAGETVMVDPVNACSLHGSFETCLTARDIVPLFHGTAGCPCYMWLTMVSNPTYRGLSELKFPTTCLRESDIVYGGEKRLEANIAQAVERYHPRLILVIASCTPSIIGDDIQSVARRMSQRYQIPIVAVDTRSARWDHGEGRVAAQKALIKGVMRPPSLRCPNTVNILGLYPGDYNWRGDMREIRRLLEGIGVEVNAFFPAVEEFEELLRVPEASLNLVLSAECGLEPARELERSFGIPYRVALPPYGLSGTAEWLRTVGQAMGLEEGRVEEFIRKESREVADTIVPHFTSFGQVRLLRGIPTALFGDGSRLAGLVGFIARELGMKPVLVGLKTSVEASRERLEQAREALGLNFLLLDQVRSIEEIVRAFESTRVDFLFASDLESKLAGMHFQIGAFVGISSPIFFKYNVTYRPYMGYRGTVYLFEEIMNARMQMYQSHRPYGSFWDLPD</sequence>
<dbReference type="InterPro" id="IPR049939">
    <property type="entry name" value="NifE-like"/>
</dbReference>
<dbReference type="GO" id="GO:0016491">
    <property type="term" value="F:oxidoreductase activity"/>
    <property type="evidence" value="ECO:0007669"/>
    <property type="project" value="InterPro"/>
</dbReference>
<protein>
    <submittedName>
        <fullName evidence="2">Nitrogenase component 1</fullName>
    </submittedName>
</protein>
<evidence type="ECO:0000313" key="2">
    <source>
        <dbReference type="EMBL" id="MBI2877720.1"/>
    </source>
</evidence>
<feature type="domain" description="Nitrogenase/oxidoreductase component 1" evidence="1">
    <location>
        <begin position="27"/>
        <end position="443"/>
    </location>
</feature>
<gene>
    <name evidence="2" type="ORF">HYY20_12645</name>
</gene>
<evidence type="ECO:0000259" key="1">
    <source>
        <dbReference type="Pfam" id="PF00148"/>
    </source>
</evidence>
<dbReference type="Gene3D" id="3.40.50.1980">
    <property type="entry name" value="Nitrogenase molybdenum iron protein domain"/>
    <property type="match status" value="3"/>
</dbReference>
<name>A0A932G1X9_UNCTE</name>
<reference evidence="2" key="1">
    <citation type="submission" date="2020-07" db="EMBL/GenBank/DDBJ databases">
        <title>Huge and variable diversity of episymbiotic CPR bacteria and DPANN archaea in groundwater ecosystems.</title>
        <authorList>
            <person name="He C.Y."/>
            <person name="Keren R."/>
            <person name="Whittaker M."/>
            <person name="Farag I.F."/>
            <person name="Doudna J."/>
            <person name="Cate J.H.D."/>
            <person name="Banfield J.F."/>
        </authorList>
    </citation>
    <scope>NUCLEOTIDE SEQUENCE</scope>
    <source>
        <strain evidence="2">NC_groundwater_672_Ag_B-0.1um_62_36</strain>
    </source>
</reference>
<proteinExistence type="predicted"/>